<feature type="transmembrane region" description="Helical" evidence="7">
    <location>
        <begin position="356"/>
        <end position="376"/>
    </location>
</feature>
<reference evidence="9" key="1">
    <citation type="journal article" date="2014" name="Int. J. Syst. Evol. Microbiol.">
        <title>Complete genome sequence of Corynebacterium casei LMG S-19264T (=DSM 44701T), isolated from a smear-ripened cheese.</title>
        <authorList>
            <consortium name="US DOE Joint Genome Institute (JGI-PGF)"/>
            <person name="Walter F."/>
            <person name="Albersmeier A."/>
            <person name="Kalinowski J."/>
            <person name="Ruckert C."/>
        </authorList>
    </citation>
    <scope>NUCLEOTIDE SEQUENCE</scope>
    <source>
        <strain evidence="9">CGMCC 1.15179</strain>
    </source>
</reference>
<reference evidence="9" key="2">
    <citation type="submission" date="2020-09" db="EMBL/GenBank/DDBJ databases">
        <authorList>
            <person name="Sun Q."/>
            <person name="Zhou Y."/>
        </authorList>
    </citation>
    <scope>NUCLEOTIDE SEQUENCE</scope>
    <source>
        <strain evidence="9">CGMCC 1.15179</strain>
    </source>
</reference>
<dbReference type="GO" id="GO:0006865">
    <property type="term" value="P:amino acid transport"/>
    <property type="evidence" value="ECO:0007669"/>
    <property type="project" value="UniProtKB-KW"/>
</dbReference>
<feature type="transmembrane region" description="Helical" evidence="7">
    <location>
        <begin position="283"/>
        <end position="303"/>
    </location>
</feature>
<evidence type="ECO:0000256" key="6">
    <source>
        <dbReference type="ARBA" id="ARBA00023136"/>
    </source>
</evidence>
<dbReference type="PIRSF" id="PIRSF006060">
    <property type="entry name" value="AA_transporter"/>
    <property type="match status" value="1"/>
</dbReference>
<feature type="transmembrane region" description="Helical" evidence="7">
    <location>
        <begin position="20"/>
        <end position="40"/>
    </location>
</feature>
<evidence type="ECO:0000256" key="2">
    <source>
        <dbReference type="ARBA" id="ARBA00022448"/>
    </source>
</evidence>
<feature type="transmembrane region" description="Helical" evidence="7">
    <location>
        <begin position="329"/>
        <end position="350"/>
    </location>
</feature>
<feature type="transmembrane region" description="Helical" evidence="7">
    <location>
        <begin position="426"/>
        <end position="448"/>
    </location>
</feature>
<gene>
    <name evidence="9" type="primary">gabP</name>
    <name evidence="9" type="ORF">GCM10011571_28380</name>
</gene>
<feature type="transmembrane region" description="Helical" evidence="7">
    <location>
        <begin position="196"/>
        <end position="217"/>
    </location>
</feature>
<dbReference type="Pfam" id="PF00324">
    <property type="entry name" value="AA_permease"/>
    <property type="match status" value="1"/>
</dbReference>
<dbReference type="RefSeq" id="WP_229752005.1">
    <property type="nucleotide sequence ID" value="NZ_BMHQ01000010.1"/>
</dbReference>
<feature type="transmembrane region" description="Helical" evidence="7">
    <location>
        <begin position="397"/>
        <end position="420"/>
    </location>
</feature>
<feature type="transmembrane region" description="Helical" evidence="7">
    <location>
        <begin position="46"/>
        <end position="63"/>
    </location>
</feature>
<dbReference type="Gene3D" id="1.20.1740.10">
    <property type="entry name" value="Amino acid/polyamine transporter I"/>
    <property type="match status" value="1"/>
</dbReference>
<keyword evidence="3 7" id="KW-0812">Transmembrane</keyword>
<proteinExistence type="predicted"/>
<dbReference type="PANTHER" id="PTHR43495:SF5">
    <property type="entry name" value="GAMMA-AMINOBUTYRIC ACID PERMEASE"/>
    <property type="match status" value="1"/>
</dbReference>
<sequence length="464" mass="51022">MKEKQVELKRDLKIRHLMMIAYGGTIGAGLFVGSGSMIHAVGPASVLSYLMAGILVVLVMRMLGEMAAVHPSVGSFSEYARLALGNWAGFSVGWLYWYFWVIAVSAQTIAAARILKTWFPSVPLWGISLGIILLLILTNAASVRFFGRFQYWVSMIKVTAIILFILAGLVFVFGWWPGTELSFVNLTAHGGFAPNGLTVIFQGAIIAIFSFVGVEIVTIASAESKTMARTVAKTTNTVTWWVLFFYIGSIFLVVTILPWNDGAVLKSPYVSVLKELGIPEGALIMNGIVLTALVSGSNSGLYASSRMLYALAKYGDAPAWCLSLTRRGVPFSSVLAGAFAAFLSVVSSYVSPDQVFLFLVHSSGAIALFIYLLISISQLRMRGILERENPRRLKVRVWGFPYVTYAMIVLMIVVISSMLVMPDMRIQLILGFVTWAAVLAVYGIRLLLYRKMQKKRSLLPSDMR</sequence>
<dbReference type="Proteomes" id="UP000625210">
    <property type="component" value="Unassembled WGS sequence"/>
</dbReference>
<keyword evidence="4" id="KW-0029">Amino-acid transport</keyword>
<dbReference type="AlphaFoldDB" id="A0A8J2VJL3"/>
<feature type="transmembrane region" description="Helical" evidence="7">
    <location>
        <begin position="158"/>
        <end position="176"/>
    </location>
</feature>
<feature type="domain" description="Amino acid permease/ SLC12A" evidence="8">
    <location>
        <begin position="16"/>
        <end position="442"/>
    </location>
</feature>
<protein>
    <submittedName>
        <fullName evidence="9">GABA permease</fullName>
    </submittedName>
</protein>
<keyword evidence="2" id="KW-0813">Transport</keyword>
<evidence type="ECO:0000313" key="9">
    <source>
        <dbReference type="EMBL" id="GGE24552.1"/>
    </source>
</evidence>
<evidence type="ECO:0000256" key="3">
    <source>
        <dbReference type="ARBA" id="ARBA00022692"/>
    </source>
</evidence>
<evidence type="ECO:0000256" key="4">
    <source>
        <dbReference type="ARBA" id="ARBA00022970"/>
    </source>
</evidence>
<evidence type="ECO:0000256" key="7">
    <source>
        <dbReference type="SAM" id="Phobius"/>
    </source>
</evidence>
<dbReference type="EMBL" id="BMHQ01000010">
    <property type="protein sequence ID" value="GGE24552.1"/>
    <property type="molecule type" value="Genomic_DNA"/>
</dbReference>
<name>A0A8J2VJL3_9BACL</name>
<organism evidence="9 10">
    <name type="scientific">Marinithermofilum abyssi</name>
    <dbReference type="NCBI Taxonomy" id="1571185"/>
    <lineage>
        <taxon>Bacteria</taxon>
        <taxon>Bacillati</taxon>
        <taxon>Bacillota</taxon>
        <taxon>Bacilli</taxon>
        <taxon>Bacillales</taxon>
        <taxon>Thermoactinomycetaceae</taxon>
        <taxon>Marinithermofilum</taxon>
    </lineage>
</organism>
<evidence type="ECO:0000259" key="8">
    <source>
        <dbReference type="Pfam" id="PF00324"/>
    </source>
</evidence>
<dbReference type="FunFam" id="1.20.1740.10:FF:000001">
    <property type="entry name" value="Amino acid permease"/>
    <property type="match status" value="1"/>
</dbReference>
<evidence type="ECO:0000256" key="1">
    <source>
        <dbReference type="ARBA" id="ARBA00004141"/>
    </source>
</evidence>
<feature type="transmembrane region" description="Helical" evidence="7">
    <location>
        <begin position="124"/>
        <end position="146"/>
    </location>
</feature>
<accession>A0A8J2VJL3</accession>
<keyword evidence="5 7" id="KW-1133">Transmembrane helix</keyword>
<comment type="caution">
    <text evidence="9">The sequence shown here is derived from an EMBL/GenBank/DDBJ whole genome shotgun (WGS) entry which is preliminary data.</text>
</comment>
<dbReference type="GO" id="GO:0055085">
    <property type="term" value="P:transmembrane transport"/>
    <property type="evidence" value="ECO:0007669"/>
    <property type="project" value="InterPro"/>
</dbReference>
<dbReference type="GO" id="GO:0016020">
    <property type="term" value="C:membrane"/>
    <property type="evidence" value="ECO:0007669"/>
    <property type="project" value="UniProtKB-SubCell"/>
</dbReference>
<dbReference type="InterPro" id="IPR004841">
    <property type="entry name" value="AA-permease/SLC12A_dom"/>
</dbReference>
<keyword evidence="6 7" id="KW-0472">Membrane</keyword>
<feature type="transmembrane region" description="Helical" evidence="7">
    <location>
        <begin position="84"/>
        <end position="104"/>
    </location>
</feature>
<comment type="subcellular location">
    <subcellularLocation>
        <location evidence="1">Membrane</location>
        <topology evidence="1">Multi-pass membrane protein</topology>
    </subcellularLocation>
</comment>
<feature type="transmembrane region" description="Helical" evidence="7">
    <location>
        <begin position="238"/>
        <end position="259"/>
    </location>
</feature>
<evidence type="ECO:0000256" key="5">
    <source>
        <dbReference type="ARBA" id="ARBA00022989"/>
    </source>
</evidence>
<evidence type="ECO:0000313" key="10">
    <source>
        <dbReference type="Proteomes" id="UP000625210"/>
    </source>
</evidence>
<dbReference type="PANTHER" id="PTHR43495">
    <property type="entry name" value="GABA PERMEASE"/>
    <property type="match status" value="1"/>
</dbReference>
<keyword evidence="10" id="KW-1185">Reference proteome</keyword>